<reference evidence="2 3" key="1">
    <citation type="submission" date="2020-05" db="EMBL/GenBank/DDBJ databases">
        <title>Complete genome of Clostridium estertheticum subspecies estertheticum, isolated from Vacuum packed lamb meat from New Zealand imported to Switzerland.</title>
        <authorList>
            <person name="Wambui J."/>
            <person name="Stevens M.J.A."/>
            <person name="Stephan R."/>
        </authorList>
    </citation>
    <scope>NUCLEOTIDE SEQUENCE [LARGE SCALE GENOMIC DNA]</scope>
    <source>
        <strain evidence="2 3">CEST001</strain>
    </source>
</reference>
<dbReference type="Proteomes" id="UP000531659">
    <property type="component" value="Unassembled WGS sequence"/>
</dbReference>
<dbReference type="InterPro" id="IPR036249">
    <property type="entry name" value="Thioredoxin-like_sf"/>
</dbReference>
<dbReference type="InterPro" id="IPR001853">
    <property type="entry name" value="DSBA-like_thioredoxin_dom"/>
</dbReference>
<dbReference type="Gene3D" id="3.40.30.10">
    <property type="entry name" value="Glutaredoxin"/>
    <property type="match status" value="1"/>
</dbReference>
<dbReference type="PANTHER" id="PTHR13887">
    <property type="entry name" value="GLUTATHIONE S-TRANSFERASE KAPPA"/>
    <property type="match status" value="1"/>
</dbReference>
<dbReference type="RefSeq" id="WP_171298063.1">
    <property type="nucleotide sequence ID" value="NZ_CP087098.1"/>
</dbReference>
<dbReference type="CDD" id="cd03024">
    <property type="entry name" value="DsbA_FrnE"/>
    <property type="match status" value="1"/>
</dbReference>
<proteinExistence type="predicted"/>
<dbReference type="GO" id="GO:0016491">
    <property type="term" value="F:oxidoreductase activity"/>
    <property type="evidence" value="ECO:0007669"/>
    <property type="project" value="InterPro"/>
</dbReference>
<evidence type="ECO:0000259" key="1">
    <source>
        <dbReference type="Pfam" id="PF01323"/>
    </source>
</evidence>
<feature type="domain" description="DSBA-like thioredoxin" evidence="1">
    <location>
        <begin position="3"/>
        <end position="204"/>
    </location>
</feature>
<evidence type="ECO:0000313" key="3">
    <source>
        <dbReference type="Proteomes" id="UP000531659"/>
    </source>
</evidence>
<dbReference type="AlphaFoldDB" id="A0A7Y3SXY1"/>
<evidence type="ECO:0000313" key="2">
    <source>
        <dbReference type="EMBL" id="NNU77420.1"/>
    </source>
</evidence>
<organism evidence="2 3">
    <name type="scientific">Clostridium estertheticum</name>
    <dbReference type="NCBI Taxonomy" id="238834"/>
    <lineage>
        <taxon>Bacteria</taxon>
        <taxon>Bacillati</taxon>
        <taxon>Bacillota</taxon>
        <taxon>Clostridia</taxon>
        <taxon>Eubacteriales</taxon>
        <taxon>Clostridiaceae</taxon>
        <taxon>Clostridium</taxon>
    </lineage>
</organism>
<sequence length="238" mass="27251">MKIEIWSDYACPYCYIGKRRLEKALESFSDRKDIEISFKSFELDPSASYKTTTNTRERISVKYRMSSEKAQQMIDSITEYAKSVGLDFNYDKVRYTNTFDAHRIAKYAETKGKGIEISEKLLHAYFTENKQMSDHKVLTDIAIEFGLDKLEVEDILNGKKFAQDVRNDEYEAGKLGIQAVPFFLINEKYSISGAQSSRVFKKAIEKALQEEKTLENVEDDNLGGMVCNSDGCSIPNNK</sequence>
<gene>
    <name evidence="2" type="ORF">HLQ16_15900</name>
</gene>
<name>A0A7Y3SXY1_9CLOT</name>
<accession>A0A7Y3SXY1</accession>
<dbReference type="SUPFAM" id="SSF52833">
    <property type="entry name" value="Thioredoxin-like"/>
    <property type="match status" value="1"/>
</dbReference>
<dbReference type="Pfam" id="PF01323">
    <property type="entry name" value="DSBA"/>
    <property type="match status" value="1"/>
</dbReference>
<comment type="caution">
    <text evidence="2">The sequence shown here is derived from an EMBL/GenBank/DDBJ whole genome shotgun (WGS) entry which is preliminary data.</text>
</comment>
<dbReference type="EMBL" id="JABEYB010000012">
    <property type="protein sequence ID" value="NNU77420.1"/>
    <property type="molecule type" value="Genomic_DNA"/>
</dbReference>
<protein>
    <submittedName>
        <fullName evidence="2">DsbA family oxidoreductase</fullName>
    </submittedName>
</protein>
<dbReference type="PANTHER" id="PTHR13887:SF41">
    <property type="entry name" value="THIOREDOXIN SUPERFAMILY PROTEIN"/>
    <property type="match status" value="1"/>
</dbReference>